<dbReference type="InterPro" id="IPR006284">
    <property type="entry name" value="Glut_synth_pro"/>
</dbReference>
<dbReference type="Proteomes" id="UP000253032">
    <property type="component" value="Unassembled WGS sequence"/>
</dbReference>
<evidence type="ECO:0000256" key="5">
    <source>
        <dbReference type="ARBA" id="ARBA00022723"/>
    </source>
</evidence>
<comment type="cofactor">
    <cofactor evidence="1">
        <name>Mn(2+)</name>
        <dbReference type="ChEBI" id="CHEBI:29035"/>
    </cofactor>
</comment>
<comment type="pathway">
    <text evidence="10">Sulfur metabolism; glutathione biosynthesis; glutathione from L-cysteine and L-glutamate: step 2/2.</text>
</comment>
<feature type="domain" description="ATP-grasp" evidence="11">
    <location>
        <begin position="126"/>
        <end position="309"/>
    </location>
</feature>
<evidence type="ECO:0000313" key="12">
    <source>
        <dbReference type="EMBL" id="RCL39433.1"/>
    </source>
</evidence>
<dbReference type="GO" id="GO:0005524">
    <property type="term" value="F:ATP binding"/>
    <property type="evidence" value="ECO:0007669"/>
    <property type="project" value="UniProtKB-UniRule"/>
</dbReference>
<evidence type="ECO:0000256" key="4">
    <source>
        <dbReference type="ARBA" id="ARBA00022684"/>
    </source>
</evidence>
<evidence type="ECO:0000256" key="2">
    <source>
        <dbReference type="ARBA" id="ARBA00001946"/>
    </source>
</evidence>
<dbReference type="EMBL" id="QOPC01000003">
    <property type="protein sequence ID" value="RCL39433.1"/>
    <property type="molecule type" value="Genomic_DNA"/>
</dbReference>
<dbReference type="InterPro" id="IPR016185">
    <property type="entry name" value="PreATP-grasp_dom_sf"/>
</dbReference>
<keyword evidence="6 10" id="KW-0547">Nucleotide-binding</keyword>
<dbReference type="UniPathway" id="UPA00142">
    <property type="reaction ID" value="UER00210"/>
</dbReference>
<evidence type="ECO:0000256" key="6">
    <source>
        <dbReference type="ARBA" id="ARBA00022741"/>
    </source>
</evidence>
<evidence type="ECO:0000259" key="11">
    <source>
        <dbReference type="PROSITE" id="PS50975"/>
    </source>
</evidence>
<dbReference type="GO" id="GO:0004363">
    <property type="term" value="F:glutathione synthase activity"/>
    <property type="evidence" value="ECO:0007669"/>
    <property type="project" value="UniProtKB-UniRule"/>
</dbReference>
<dbReference type="Pfam" id="PF02955">
    <property type="entry name" value="GSH-S_ATP"/>
    <property type="match status" value="1"/>
</dbReference>
<keyword evidence="5" id="KW-0479">Metal-binding</keyword>
<evidence type="ECO:0000256" key="9">
    <source>
        <dbReference type="ARBA" id="ARBA00023211"/>
    </source>
</evidence>
<comment type="similarity">
    <text evidence="10">Belongs to the prokaryotic GSH synthase family.</text>
</comment>
<evidence type="ECO:0000256" key="10">
    <source>
        <dbReference type="HAMAP-Rule" id="MF_00162"/>
    </source>
</evidence>
<dbReference type="AlphaFoldDB" id="A0A368BQ64"/>
<dbReference type="HAMAP" id="MF_00162">
    <property type="entry name" value="GSH_S"/>
    <property type="match status" value="1"/>
</dbReference>
<evidence type="ECO:0000256" key="7">
    <source>
        <dbReference type="ARBA" id="ARBA00022840"/>
    </source>
</evidence>
<dbReference type="InterPro" id="IPR004215">
    <property type="entry name" value="GSHS_N"/>
</dbReference>
<dbReference type="InterPro" id="IPR011761">
    <property type="entry name" value="ATP-grasp"/>
</dbReference>
<dbReference type="SUPFAM" id="SSF52440">
    <property type="entry name" value="PreATP-grasp domain"/>
    <property type="match status" value="1"/>
</dbReference>
<gene>
    <name evidence="10" type="primary">gshB</name>
    <name evidence="12" type="ORF">DBW98_00890</name>
</gene>
<protein>
    <recommendedName>
        <fullName evidence="10">Glutathione synthetase</fullName>
        <ecNumber evidence="10">6.3.2.3</ecNumber>
    </recommendedName>
    <alternativeName>
        <fullName evidence="10">GSH synthetase</fullName>
        <shortName evidence="10">GSH-S</shortName>
        <shortName evidence="10">GSHase</shortName>
    </alternativeName>
    <alternativeName>
        <fullName evidence="10">Glutathione synthase</fullName>
    </alternativeName>
</protein>
<dbReference type="Gene3D" id="3.40.50.20">
    <property type="match status" value="1"/>
</dbReference>
<accession>A0A368BQ64</accession>
<evidence type="ECO:0000256" key="1">
    <source>
        <dbReference type="ARBA" id="ARBA00001936"/>
    </source>
</evidence>
<evidence type="ECO:0000256" key="8">
    <source>
        <dbReference type="ARBA" id="ARBA00022842"/>
    </source>
</evidence>
<keyword evidence="8" id="KW-0460">Magnesium</keyword>
<sequence>MQGTSSLFITDPLSELNPKKDTTILWMQEIFSMGGQVFQCEMKDLIYEDHETSANLYAINDPSSHPQLSERVDQSKLLCDIDYIFMRKDPPVDEDYMNALHLLSQAETEGANIVNRPAALKKFNEKIFALQYSKWMPDTSVICKAKDFELFKNKHSIIILKPLDGMGGESIYKFDETSEDHQDIFQSLTNNYQTMVMVQNFLPEIYDGDYRILIIHGKPFPIALARVPQGGSFKGNLAAGGKGEARELSDDQLKVSIEIGKQLLEEGIIFAGIDMIGNYLTEINITSPTGAREIFSQTGENPIKTLLQSI</sequence>
<dbReference type="InterPro" id="IPR013815">
    <property type="entry name" value="ATP_grasp_subdomain_1"/>
</dbReference>
<keyword evidence="3 10" id="KW-0436">Ligase</keyword>
<dbReference type="Gene3D" id="3.30.1490.20">
    <property type="entry name" value="ATP-grasp fold, A domain"/>
    <property type="match status" value="1"/>
</dbReference>
<dbReference type="NCBIfam" id="NF003573">
    <property type="entry name" value="PRK05246.1"/>
    <property type="match status" value="1"/>
</dbReference>
<comment type="caution">
    <text evidence="12">The sequence shown here is derived from an EMBL/GenBank/DDBJ whole genome shotgun (WGS) entry which is preliminary data.</text>
</comment>
<keyword evidence="9" id="KW-0464">Manganese</keyword>
<dbReference type="PANTHER" id="PTHR21621">
    <property type="entry name" value="RIBOSOMAL PROTEIN S6 MODIFICATION PROTEIN"/>
    <property type="match status" value="1"/>
</dbReference>
<evidence type="ECO:0000256" key="3">
    <source>
        <dbReference type="ARBA" id="ARBA00022598"/>
    </source>
</evidence>
<dbReference type="GO" id="GO:0046872">
    <property type="term" value="F:metal ion binding"/>
    <property type="evidence" value="ECO:0007669"/>
    <property type="project" value="UniProtKB-KW"/>
</dbReference>
<keyword evidence="4 10" id="KW-0317">Glutathione biosynthesis</keyword>
<dbReference type="SUPFAM" id="SSF56059">
    <property type="entry name" value="Glutathione synthetase ATP-binding domain-like"/>
    <property type="match status" value="1"/>
</dbReference>
<evidence type="ECO:0000313" key="13">
    <source>
        <dbReference type="Proteomes" id="UP000253032"/>
    </source>
</evidence>
<comment type="catalytic activity">
    <reaction evidence="10">
        <text>gamma-L-glutamyl-L-cysteine + glycine + ATP = glutathione + ADP + phosphate + H(+)</text>
        <dbReference type="Rhea" id="RHEA:13557"/>
        <dbReference type="ChEBI" id="CHEBI:15378"/>
        <dbReference type="ChEBI" id="CHEBI:30616"/>
        <dbReference type="ChEBI" id="CHEBI:43474"/>
        <dbReference type="ChEBI" id="CHEBI:57305"/>
        <dbReference type="ChEBI" id="CHEBI:57925"/>
        <dbReference type="ChEBI" id="CHEBI:58173"/>
        <dbReference type="ChEBI" id="CHEBI:456216"/>
        <dbReference type="EC" id="6.3.2.3"/>
    </reaction>
</comment>
<dbReference type="InterPro" id="IPR004218">
    <property type="entry name" value="GSHS_ATP-bd"/>
</dbReference>
<organism evidence="12 13">
    <name type="scientific">SAR86 cluster bacterium</name>
    <dbReference type="NCBI Taxonomy" id="2030880"/>
    <lineage>
        <taxon>Bacteria</taxon>
        <taxon>Pseudomonadati</taxon>
        <taxon>Pseudomonadota</taxon>
        <taxon>Gammaproteobacteria</taxon>
        <taxon>SAR86 cluster</taxon>
    </lineage>
</organism>
<reference evidence="12 13" key="1">
    <citation type="journal article" date="2018" name="Microbiome">
        <title>Fine metagenomic profile of the Mediterranean stratified and mixed water columns revealed by assembly and recruitment.</title>
        <authorList>
            <person name="Haro-Moreno J.M."/>
            <person name="Lopez-Perez M."/>
            <person name="De La Torre J.R."/>
            <person name="Picazo A."/>
            <person name="Camacho A."/>
            <person name="Rodriguez-Valera F."/>
        </authorList>
    </citation>
    <scope>NUCLEOTIDE SEQUENCE [LARGE SCALE GENOMIC DNA]</scope>
    <source>
        <strain evidence="12">MED-G84</strain>
    </source>
</reference>
<proteinExistence type="inferred from homology"/>
<keyword evidence="7 10" id="KW-0067">ATP-binding</keyword>
<dbReference type="GO" id="GO:0005737">
    <property type="term" value="C:cytoplasm"/>
    <property type="evidence" value="ECO:0007669"/>
    <property type="project" value="TreeGrafter"/>
</dbReference>
<dbReference type="Pfam" id="PF02951">
    <property type="entry name" value="GSH-S_N"/>
    <property type="match status" value="1"/>
</dbReference>
<dbReference type="PANTHER" id="PTHR21621:SF4">
    <property type="entry name" value="GLUTATHIONE SYNTHETASE"/>
    <property type="match status" value="1"/>
</dbReference>
<dbReference type="Gene3D" id="3.30.470.20">
    <property type="entry name" value="ATP-grasp fold, B domain"/>
    <property type="match status" value="1"/>
</dbReference>
<name>A0A368BQ64_9GAMM</name>
<comment type="cofactor">
    <cofactor evidence="2">
        <name>Mg(2+)</name>
        <dbReference type="ChEBI" id="CHEBI:18420"/>
    </cofactor>
</comment>
<dbReference type="EC" id="6.3.2.3" evidence="10"/>
<dbReference type="PROSITE" id="PS50975">
    <property type="entry name" value="ATP_GRASP"/>
    <property type="match status" value="1"/>
</dbReference>